<feature type="coiled-coil region" evidence="1">
    <location>
        <begin position="347"/>
        <end position="384"/>
    </location>
</feature>
<organism evidence="3 4">
    <name type="scientific">Apatococcus fuscideae</name>
    <dbReference type="NCBI Taxonomy" id="2026836"/>
    <lineage>
        <taxon>Eukaryota</taxon>
        <taxon>Viridiplantae</taxon>
        <taxon>Chlorophyta</taxon>
        <taxon>core chlorophytes</taxon>
        <taxon>Trebouxiophyceae</taxon>
        <taxon>Chlorellales</taxon>
        <taxon>Chlorellaceae</taxon>
        <taxon>Apatococcus</taxon>
    </lineage>
</organism>
<evidence type="ECO:0000313" key="3">
    <source>
        <dbReference type="EMBL" id="KAK9867580.1"/>
    </source>
</evidence>
<name>A0AAW1TDD1_9CHLO</name>
<evidence type="ECO:0000313" key="4">
    <source>
        <dbReference type="Proteomes" id="UP001485043"/>
    </source>
</evidence>
<proteinExistence type="predicted"/>
<keyword evidence="1" id="KW-0175">Coiled coil</keyword>
<sequence length="777" mass="84142">MNDPHVSTGKDSRSDVLEGNNSQWSQHLYGSSRAPTCFPSWKVISLRNGGKSKSGCLQASVKANSPEHWTHSERYTHKYPLQNAGQPQQAPQQNGHSYQAPANATSLDIRENGHAGGGPIHSQAPPAPQRNASRRNLFDMGEDQAPPAPRRDASRRNLFASGQPQDSAREAQAPPVPRRDASRRSLLDSGQAQRASSQPPPYATHRQEASPGQLFDTSDMIGRNQQGVLDSGMSAYESARGGLGTIQSDAIFSTSLSELQAADVLCNPLLNTLEKVEDSLMGTFELGSPGTLSPVPEAHDMSALPPAPGTAHFAHQEEKPRQLAAADARLLDTGDMLSWEASMQHLISSEAEARAALEQQAQDLEETMQQLVEKGQELKQQQEAAARLISPQPSGAAQPDVEHRFDSHAADAFAAAAHLGVSQREYAKLQTQADWKARMVRYLSDQVQERSEDVREAQQYMADDQNDLAVNSVKERAARLDRAAKQQQQRQQQLQLVRGKGHSPLASPRHSQSQPRESDKASLVQALAASSRGLACQPEEDTLAQAQLEARAASLALSSLNQRVIRAESQIDALLAAAAVRNLELAEARADASALGDQLQMWRQQASNEQARVAALEREVVTVRGLMGERQGSAAAQQDQLEQQAARIRSLQEQLQATAEALEDESTHHQADMASIHQKLIHLTSAMQGGALEADMKAATAAFWQVMQLQAAVVEDLTRQNEDVARGGSPHSLPTAANAHKLAPAPIQAQSSSQMYPGPEGTPMMLAESLQDHGQNQ</sequence>
<feature type="compositionally biased region" description="Basic and acidic residues" evidence="2">
    <location>
        <begin position="177"/>
        <end position="186"/>
    </location>
</feature>
<reference evidence="3 4" key="1">
    <citation type="journal article" date="2024" name="Nat. Commun.">
        <title>Phylogenomics reveals the evolutionary origins of lichenization in chlorophyte algae.</title>
        <authorList>
            <person name="Puginier C."/>
            <person name="Libourel C."/>
            <person name="Otte J."/>
            <person name="Skaloud P."/>
            <person name="Haon M."/>
            <person name="Grisel S."/>
            <person name="Petersen M."/>
            <person name="Berrin J.G."/>
            <person name="Delaux P.M."/>
            <person name="Dal Grande F."/>
            <person name="Keller J."/>
        </authorList>
    </citation>
    <scope>NUCLEOTIDE SEQUENCE [LARGE SCALE GENOMIC DNA]</scope>
    <source>
        <strain evidence="3 4">SAG 2523</strain>
    </source>
</reference>
<accession>A0AAW1TDD1</accession>
<dbReference type="AlphaFoldDB" id="A0AAW1TDD1"/>
<feature type="compositionally biased region" description="Low complexity" evidence="2">
    <location>
        <begin position="485"/>
        <end position="496"/>
    </location>
</feature>
<dbReference type="EMBL" id="JALJOV010000077">
    <property type="protein sequence ID" value="KAK9867580.1"/>
    <property type="molecule type" value="Genomic_DNA"/>
</dbReference>
<protein>
    <submittedName>
        <fullName evidence="3">Uncharacterized protein</fullName>
    </submittedName>
</protein>
<evidence type="ECO:0000256" key="1">
    <source>
        <dbReference type="SAM" id="Coils"/>
    </source>
</evidence>
<feature type="region of interest" description="Disordered" evidence="2">
    <location>
        <begin position="745"/>
        <end position="777"/>
    </location>
</feature>
<keyword evidence="4" id="KW-1185">Reference proteome</keyword>
<evidence type="ECO:0000256" key="2">
    <source>
        <dbReference type="SAM" id="MobiDB-lite"/>
    </source>
</evidence>
<feature type="region of interest" description="Disordered" evidence="2">
    <location>
        <begin position="49"/>
        <end position="68"/>
    </location>
</feature>
<dbReference type="Proteomes" id="UP001485043">
    <property type="component" value="Unassembled WGS sequence"/>
</dbReference>
<comment type="caution">
    <text evidence="3">The sequence shown here is derived from an EMBL/GenBank/DDBJ whole genome shotgun (WGS) entry which is preliminary data.</text>
</comment>
<feature type="region of interest" description="Disordered" evidence="2">
    <location>
        <begin position="483"/>
        <end position="524"/>
    </location>
</feature>
<feature type="coiled-coil region" evidence="1">
    <location>
        <begin position="543"/>
        <end position="672"/>
    </location>
</feature>
<gene>
    <name evidence="3" type="ORF">WJX84_004716</name>
</gene>
<feature type="region of interest" description="Disordered" evidence="2">
    <location>
        <begin position="108"/>
        <end position="219"/>
    </location>
</feature>